<dbReference type="AlphaFoldDB" id="A0A1G9T9I6"/>
<dbReference type="SUPFAM" id="SSF52821">
    <property type="entry name" value="Rhodanese/Cell cycle control phosphatase"/>
    <property type="match status" value="1"/>
</dbReference>
<dbReference type="InterPro" id="IPR001763">
    <property type="entry name" value="Rhodanese-like_dom"/>
</dbReference>
<dbReference type="EMBL" id="FNGU01000006">
    <property type="protein sequence ID" value="SDM44304.1"/>
    <property type="molecule type" value="Genomic_DNA"/>
</dbReference>
<dbReference type="PROSITE" id="PS50206">
    <property type="entry name" value="RHODANESE_3"/>
    <property type="match status" value="1"/>
</dbReference>
<evidence type="ECO:0000313" key="4">
    <source>
        <dbReference type="Proteomes" id="UP000182146"/>
    </source>
</evidence>
<dbReference type="InterPro" id="IPR036873">
    <property type="entry name" value="Rhodanese-like_dom_sf"/>
</dbReference>
<dbReference type="OrthoDB" id="9776795at2"/>
<organism evidence="3 4">
    <name type="scientific">Geoalkalibacter ferrihydriticus</name>
    <dbReference type="NCBI Taxonomy" id="392333"/>
    <lineage>
        <taxon>Bacteria</taxon>
        <taxon>Pseudomonadati</taxon>
        <taxon>Thermodesulfobacteriota</taxon>
        <taxon>Desulfuromonadia</taxon>
        <taxon>Desulfuromonadales</taxon>
        <taxon>Geoalkalibacteraceae</taxon>
        <taxon>Geoalkalibacter</taxon>
    </lineage>
</organism>
<evidence type="ECO:0000313" key="3">
    <source>
        <dbReference type="EMBL" id="SDM44304.1"/>
    </source>
</evidence>
<feature type="chain" id="PRO_5010328760" description="Rhodanese domain-containing protein" evidence="1">
    <location>
        <begin position="23"/>
        <end position="90"/>
    </location>
</feature>
<gene>
    <name evidence="3" type="ORF">SAMN05660860_02531</name>
</gene>
<keyword evidence="1" id="KW-0732">Signal</keyword>
<proteinExistence type="predicted"/>
<evidence type="ECO:0000256" key="1">
    <source>
        <dbReference type="SAM" id="SignalP"/>
    </source>
</evidence>
<dbReference type="RefSeq" id="WP_052446383.1">
    <property type="nucleotide sequence ID" value="NZ_FNGU01000006.1"/>
</dbReference>
<feature type="signal peptide" evidence="1">
    <location>
        <begin position="1"/>
        <end position="22"/>
    </location>
</feature>
<dbReference type="CDD" id="cd00158">
    <property type="entry name" value="RHOD"/>
    <property type="match status" value="1"/>
</dbReference>
<evidence type="ECO:0000259" key="2">
    <source>
        <dbReference type="PROSITE" id="PS50206"/>
    </source>
</evidence>
<name>A0A1G9T9I6_9BACT</name>
<reference evidence="3 4" key="1">
    <citation type="submission" date="2016-10" db="EMBL/GenBank/DDBJ databases">
        <authorList>
            <person name="de Groot N.N."/>
        </authorList>
    </citation>
    <scope>NUCLEOTIDE SEQUENCE [LARGE SCALE GENOMIC DNA]</scope>
    <source>
        <strain evidence="3 4">DSM 17813</strain>
    </source>
</reference>
<protein>
    <recommendedName>
        <fullName evidence="2">Rhodanese domain-containing protein</fullName>
    </recommendedName>
</protein>
<dbReference type="Gene3D" id="3.40.250.10">
    <property type="entry name" value="Rhodanese-like domain"/>
    <property type="match status" value="1"/>
</dbReference>
<dbReference type="Proteomes" id="UP000182146">
    <property type="component" value="Unassembled WGS sequence"/>
</dbReference>
<feature type="domain" description="Rhodanese" evidence="2">
    <location>
        <begin position="53"/>
        <end position="86"/>
    </location>
</feature>
<sequence length="90" mass="9611">MRHLFICLALLGALALSGPAAASEDPPEINAADLKALMDKGEAKVIFPLSLIEFNSLHIAGSVHIELGNIPDQLPADKNQTLVFYCLGRT</sequence>
<accession>A0A1G9T9I6</accession>
<dbReference type="STRING" id="392333.SAMN05660860_02531"/>